<dbReference type="GeneID" id="127750396"/>
<evidence type="ECO:0000313" key="3">
    <source>
        <dbReference type="RefSeq" id="XP_052127961.1"/>
    </source>
</evidence>
<name>A0A9C6XQT6_FRAOC</name>
<keyword evidence="2" id="KW-1185">Reference proteome</keyword>
<feature type="region of interest" description="Disordered" evidence="1">
    <location>
        <begin position="213"/>
        <end position="240"/>
    </location>
</feature>
<organism evidence="2 3">
    <name type="scientific">Frankliniella occidentalis</name>
    <name type="common">Western flower thrips</name>
    <name type="synonym">Euthrips occidentalis</name>
    <dbReference type="NCBI Taxonomy" id="133901"/>
    <lineage>
        <taxon>Eukaryota</taxon>
        <taxon>Metazoa</taxon>
        <taxon>Ecdysozoa</taxon>
        <taxon>Arthropoda</taxon>
        <taxon>Hexapoda</taxon>
        <taxon>Insecta</taxon>
        <taxon>Pterygota</taxon>
        <taxon>Neoptera</taxon>
        <taxon>Paraneoptera</taxon>
        <taxon>Thysanoptera</taxon>
        <taxon>Terebrantia</taxon>
        <taxon>Thripoidea</taxon>
        <taxon>Thripidae</taxon>
        <taxon>Frankliniella</taxon>
    </lineage>
</organism>
<dbReference type="AlphaFoldDB" id="A0A9C6XQT6"/>
<proteinExistence type="predicted"/>
<dbReference type="KEGG" id="foc:127750396"/>
<evidence type="ECO:0000313" key="2">
    <source>
        <dbReference type="Proteomes" id="UP000504606"/>
    </source>
</evidence>
<sequence length="266" mass="30181">MQEVGETGGDWSLSPAWQRMSSLLTQLDSHVLERKLRLCQAALRPGPVLADCEEQVKLDLRHFEVDGSVTFNLSCLHCSGRGRDWDREDDDDDDTCVDCQGSGRHAPVVLDLAPYHPALDEAQLIARFLAMVVFRGGQGVLEGAGDGTAALPEKASSEAAVPELVWALDGEVLDEEDEDDELRELELVQLQVWEEGLQEQEQWAEEPVELQVREADLDQPRVHEEVGEEDEEEDERRREELREQLQVWEELRLQLFGPKTAFYSYN</sequence>
<protein>
    <submittedName>
        <fullName evidence="3">Uncharacterized protein LOC127750396</fullName>
    </submittedName>
</protein>
<dbReference type="RefSeq" id="XP_052127961.1">
    <property type="nucleotide sequence ID" value="XM_052272001.1"/>
</dbReference>
<evidence type="ECO:0000256" key="1">
    <source>
        <dbReference type="SAM" id="MobiDB-lite"/>
    </source>
</evidence>
<reference evidence="3" key="1">
    <citation type="submission" date="2025-08" db="UniProtKB">
        <authorList>
            <consortium name="RefSeq"/>
        </authorList>
    </citation>
    <scope>IDENTIFICATION</scope>
    <source>
        <tissue evidence="3">Whole organism</tissue>
    </source>
</reference>
<dbReference type="Proteomes" id="UP000504606">
    <property type="component" value="Unplaced"/>
</dbReference>
<feature type="compositionally biased region" description="Basic and acidic residues" evidence="1">
    <location>
        <begin position="213"/>
        <end position="225"/>
    </location>
</feature>
<accession>A0A9C6XQT6</accession>
<gene>
    <name evidence="3" type="primary">LOC127750396</name>
</gene>